<feature type="region of interest" description="Disordered" evidence="1">
    <location>
        <begin position="1"/>
        <end position="222"/>
    </location>
</feature>
<dbReference type="OrthoDB" id="5429993at2759"/>
<feature type="compositionally biased region" description="Polar residues" evidence="1">
    <location>
        <begin position="55"/>
        <end position="65"/>
    </location>
</feature>
<accession>A0A8H6G4Y6</accession>
<keyword evidence="3" id="KW-1185">Reference proteome</keyword>
<name>A0A8H6G4Y6_9LECA</name>
<sequence length="456" mass="50952">MDKAIAQGDRPLRRRSMLPQKTSIKPFSKPMGSLPEQDGYEAEGQPAAFGEIQASAVSPTAQNKAATMLPSRKLLPYAGMPPPVSLGRTSSKRDSAKIGHLPRQPSTSRKSSRGSNGNGAYPSQDHRNLSQPRLPVRTSSTGSDPQSNARESYHGRSLSQQVRPTATSNPLPSKVFTHRESSIKHPRPAFSAMQQHFSPKKNRQPDPPILSSQPASKDETPSAEVLDLQMEMAQLHLLHRSAMSVQVQWEKSAKRSFEHRFSALYEQHTELKEVAHQQQSLINQSSLVQWSQGRPGVQIAEKAQLLSHNLSEICNLLDSEGKYTHILNIFESWFAQALRVRGQRESNGRKTGRDFDFIEGIGDGWKAEAMVLERELTYSARDLESFGEVQSPSNLCRILSMYRKLIIGLLEELDLIQWIENEVMNRETSWVESTIRNLASNVSENIVSMGPDRKAA</sequence>
<gene>
    <name evidence="2" type="ORF">HO173_001195</name>
</gene>
<feature type="compositionally biased region" description="Polar residues" evidence="1">
    <location>
        <begin position="157"/>
        <end position="171"/>
    </location>
</feature>
<dbReference type="EMBL" id="JACCJC010000003">
    <property type="protein sequence ID" value="KAF6240527.1"/>
    <property type="molecule type" value="Genomic_DNA"/>
</dbReference>
<evidence type="ECO:0000256" key="1">
    <source>
        <dbReference type="SAM" id="MobiDB-lite"/>
    </source>
</evidence>
<dbReference type="AlphaFoldDB" id="A0A8H6G4Y6"/>
<dbReference type="GeneID" id="59282871"/>
<evidence type="ECO:0000313" key="2">
    <source>
        <dbReference type="EMBL" id="KAF6240527.1"/>
    </source>
</evidence>
<feature type="compositionally biased region" description="Polar residues" evidence="1">
    <location>
        <begin position="137"/>
        <end position="150"/>
    </location>
</feature>
<evidence type="ECO:0000313" key="3">
    <source>
        <dbReference type="Proteomes" id="UP000578531"/>
    </source>
</evidence>
<organism evidence="2 3">
    <name type="scientific">Letharia columbiana</name>
    <dbReference type="NCBI Taxonomy" id="112416"/>
    <lineage>
        <taxon>Eukaryota</taxon>
        <taxon>Fungi</taxon>
        <taxon>Dikarya</taxon>
        <taxon>Ascomycota</taxon>
        <taxon>Pezizomycotina</taxon>
        <taxon>Lecanoromycetes</taxon>
        <taxon>OSLEUM clade</taxon>
        <taxon>Lecanoromycetidae</taxon>
        <taxon>Lecanorales</taxon>
        <taxon>Lecanorineae</taxon>
        <taxon>Parmeliaceae</taxon>
        <taxon>Letharia</taxon>
    </lineage>
</organism>
<proteinExistence type="predicted"/>
<comment type="caution">
    <text evidence="2">The sequence shown here is derived from an EMBL/GenBank/DDBJ whole genome shotgun (WGS) entry which is preliminary data.</text>
</comment>
<dbReference type="RefSeq" id="XP_037169786.1">
    <property type="nucleotide sequence ID" value="XM_037303139.1"/>
</dbReference>
<protein>
    <submittedName>
        <fullName evidence="2">Uncharacterized protein</fullName>
    </submittedName>
</protein>
<reference evidence="2 3" key="1">
    <citation type="journal article" date="2020" name="Genomics">
        <title>Complete, high-quality genomes from long-read metagenomic sequencing of two wolf lichen thalli reveals enigmatic genome architecture.</title>
        <authorList>
            <person name="McKenzie S.K."/>
            <person name="Walston R.F."/>
            <person name="Allen J.L."/>
        </authorList>
    </citation>
    <scope>NUCLEOTIDE SEQUENCE [LARGE SCALE GENOMIC DNA]</scope>
    <source>
        <strain evidence="2">WasteWater2</strain>
    </source>
</reference>
<feature type="compositionally biased region" description="Low complexity" evidence="1">
    <location>
        <begin position="106"/>
        <end position="119"/>
    </location>
</feature>
<dbReference type="Proteomes" id="UP000578531">
    <property type="component" value="Unassembled WGS sequence"/>
</dbReference>